<dbReference type="EMBL" id="CM026426">
    <property type="protein sequence ID" value="KAG0572751.1"/>
    <property type="molecule type" value="Genomic_DNA"/>
</dbReference>
<evidence type="ECO:0000313" key="2">
    <source>
        <dbReference type="Proteomes" id="UP000822688"/>
    </source>
</evidence>
<dbReference type="Proteomes" id="UP000822688">
    <property type="component" value="Chromosome V"/>
</dbReference>
<proteinExistence type="predicted"/>
<dbReference type="AlphaFoldDB" id="A0A8T0HPM8"/>
<gene>
    <name evidence="1" type="ORF">KC19_VG121800</name>
</gene>
<comment type="caution">
    <text evidence="1">The sequence shown here is derived from an EMBL/GenBank/DDBJ whole genome shotgun (WGS) entry which is preliminary data.</text>
</comment>
<keyword evidence="2" id="KW-1185">Reference proteome</keyword>
<protein>
    <submittedName>
        <fullName evidence="1">Uncharacterized protein</fullName>
    </submittedName>
</protein>
<evidence type="ECO:0000313" key="1">
    <source>
        <dbReference type="EMBL" id="KAG0572751.1"/>
    </source>
</evidence>
<name>A0A8T0HPM8_CERPU</name>
<sequence>MHKQYATTTIKIPSTALMGHRGHHRQWVGINRSRLQAALSPPGHHQPQQKRQIGLCTIEKRPAMPPEYMEYRSLDILY</sequence>
<organism evidence="1 2">
    <name type="scientific">Ceratodon purpureus</name>
    <name type="common">Fire moss</name>
    <name type="synonym">Dicranum purpureum</name>
    <dbReference type="NCBI Taxonomy" id="3225"/>
    <lineage>
        <taxon>Eukaryota</taxon>
        <taxon>Viridiplantae</taxon>
        <taxon>Streptophyta</taxon>
        <taxon>Embryophyta</taxon>
        <taxon>Bryophyta</taxon>
        <taxon>Bryophytina</taxon>
        <taxon>Bryopsida</taxon>
        <taxon>Dicranidae</taxon>
        <taxon>Pseudoditrichales</taxon>
        <taxon>Ditrichaceae</taxon>
        <taxon>Ceratodon</taxon>
    </lineage>
</organism>
<reference evidence="1" key="1">
    <citation type="submission" date="2020-06" db="EMBL/GenBank/DDBJ databases">
        <title>WGS assembly of Ceratodon purpureus strain R40.</title>
        <authorList>
            <person name="Carey S.B."/>
            <person name="Jenkins J."/>
            <person name="Shu S."/>
            <person name="Lovell J.T."/>
            <person name="Sreedasyam A."/>
            <person name="Maumus F."/>
            <person name="Tiley G.P."/>
            <person name="Fernandez-Pozo N."/>
            <person name="Barry K."/>
            <person name="Chen C."/>
            <person name="Wang M."/>
            <person name="Lipzen A."/>
            <person name="Daum C."/>
            <person name="Saski C.A."/>
            <person name="Payton A.C."/>
            <person name="Mcbreen J.C."/>
            <person name="Conrad R.E."/>
            <person name="Kollar L.M."/>
            <person name="Olsson S."/>
            <person name="Huttunen S."/>
            <person name="Landis J.B."/>
            <person name="Wickett N.J."/>
            <person name="Johnson M.G."/>
            <person name="Rensing S.A."/>
            <person name="Grimwood J."/>
            <person name="Schmutz J."/>
            <person name="Mcdaniel S.F."/>
        </authorList>
    </citation>
    <scope>NUCLEOTIDE SEQUENCE</scope>
    <source>
        <strain evidence="1">R40</strain>
    </source>
</reference>
<accession>A0A8T0HPM8</accession>